<dbReference type="PANTHER" id="PTHR12196">
    <property type="entry name" value="DOMAIN OF UNKNOWN FUNCTION 71 DUF71 -CONTAINING PROTEIN"/>
    <property type="match status" value="1"/>
</dbReference>
<dbReference type="InterPro" id="IPR030662">
    <property type="entry name" value="DPH6/MJ0570"/>
</dbReference>
<dbReference type="Gene3D" id="3.40.50.620">
    <property type="entry name" value="HUPs"/>
    <property type="match status" value="1"/>
</dbReference>
<evidence type="ECO:0000256" key="4">
    <source>
        <dbReference type="ARBA" id="ARBA00031552"/>
    </source>
</evidence>
<comment type="catalytic activity">
    <reaction evidence="5">
        <text>diphthine-[translation elongation factor 2] + NH4(+) + ATP = diphthamide-[translation elongation factor 2] + AMP + diphosphate + H(+)</text>
        <dbReference type="Rhea" id="RHEA:19753"/>
        <dbReference type="Rhea" id="RHEA-COMP:10172"/>
        <dbReference type="Rhea" id="RHEA-COMP:10174"/>
        <dbReference type="ChEBI" id="CHEBI:15378"/>
        <dbReference type="ChEBI" id="CHEBI:16692"/>
        <dbReference type="ChEBI" id="CHEBI:28938"/>
        <dbReference type="ChEBI" id="CHEBI:30616"/>
        <dbReference type="ChEBI" id="CHEBI:33019"/>
        <dbReference type="ChEBI" id="CHEBI:82696"/>
        <dbReference type="ChEBI" id="CHEBI:456215"/>
        <dbReference type="EC" id="6.3.1.14"/>
    </reaction>
</comment>
<dbReference type="AlphaFoldDB" id="A0A1W0A1F0"/>
<dbReference type="EMBL" id="JNBS01000694">
    <property type="protein sequence ID" value="OQS04021.1"/>
    <property type="molecule type" value="Genomic_DNA"/>
</dbReference>
<dbReference type="PANTHER" id="PTHR12196:SF2">
    <property type="entry name" value="DIPHTHINE--AMMONIA LIGASE"/>
    <property type="match status" value="1"/>
</dbReference>
<evidence type="ECO:0000259" key="6">
    <source>
        <dbReference type="Pfam" id="PF01902"/>
    </source>
</evidence>
<dbReference type="SUPFAM" id="SSF52402">
    <property type="entry name" value="Adenine nucleotide alpha hydrolases-like"/>
    <property type="match status" value="1"/>
</dbReference>
<dbReference type="GO" id="GO:0017183">
    <property type="term" value="P:protein histidyl modification to diphthamide"/>
    <property type="evidence" value="ECO:0007669"/>
    <property type="project" value="TreeGrafter"/>
</dbReference>
<evidence type="ECO:0000256" key="3">
    <source>
        <dbReference type="ARBA" id="ARBA00029814"/>
    </source>
</evidence>
<evidence type="ECO:0000313" key="7">
    <source>
        <dbReference type="EMBL" id="OQS04021.1"/>
    </source>
</evidence>
<evidence type="ECO:0000256" key="2">
    <source>
        <dbReference type="ARBA" id="ARBA00018426"/>
    </source>
</evidence>
<evidence type="ECO:0000256" key="5">
    <source>
        <dbReference type="ARBA" id="ARBA00048108"/>
    </source>
</evidence>
<dbReference type="OrthoDB" id="686384at2759"/>
<evidence type="ECO:0000313" key="8">
    <source>
        <dbReference type="Proteomes" id="UP000243217"/>
    </source>
</evidence>
<dbReference type="CDD" id="cd01994">
    <property type="entry name" value="AANH_PF0828-like"/>
    <property type="match status" value="1"/>
</dbReference>
<dbReference type="Pfam" id="PF01902">
    <property type="entry name" value="Diphthami_syn_2"/>
    <property type="match status" value="1"/>
</dbReference>
<protein>
    <recommendedName>
        <fullName evidence="2">Diphthine--ammonia ligase</fullName>
        <ecNumber evidence="1">6.3.1.14</ecNumber>
    </recommendedName>
    <alternativeName>
        <fullName evidence="3">Diphthamide synthase</fullName>
    </alternativeName>
    <alternativeName>
        <fullName evidence="4">Diphthamide synthetase</fullName>
    </alternativeName>
</protein>
<name>A0A1W0A1F0_9STRA</name>
<feature type="domain" description="Diphthamide synthase" evidence="6">
    <location>
        <begin position="1"/>
        <end position="206"/>
    </location>
</feature>
<sequence length="220" mass="24680">MMAAVAWTGGKDCAMALYEAKAKGYDVKLLVTFAPENPSFRAHPLALMEAQAAALGMQHVILTIRPPNYNESYEDALKVLMEKYQIECLVTGDIDYVGTSTTNYMNERCAAVGMEIWCPLWQRPRESLIELIIQRKFYVVFSCVKDEKFTDASAWLGKAISKEILEALKMLHAQNGADMCGENGEYHTMVLGGPYFQHQVEIPPFTIESKDGLSCMKFTL</sequence>
<dbReference type="STRING" id="74557.A0A1W0A1F0"/>
<dbReference type="EC" id="6.3.1.14" evidence="1"/>
<dbReference type="Gene3D" id="3.90.1490.10">
    <property type="entry name" value="putative n-type atp pyrophosphatase, domain 2"/>
    <property type="match status" value="1"/>
</dbReference>
<keyword evidence="8" id="KW-1185">Reference proteome</keyword>
<reference evidence="7 8" key="1">
    <citation type="journal article" date="2014" name="Genome Biol. Evol.">
        <title>The secreted proteins of Achlya hypogyna and Thraustotheca clavata identify the ancestral oomycete secretome and reveal gene acquisitions by horizontal gene transfer.</title>
        <authorList>
            <person name="Misner I."/>
            <person name="Blouin N."/>
            <person name="Leonard G."/>
            <person name="Richards T.A."/>
            <person name="Lane C.E."/>
        </authorList>
    </citation>
    <scope>NUCLEOTIDE SEQUENCE [LARGE SCALE GENOMIC DNA]</scope>
    <source>
        <strain evidence="7 8">ATCC 34112</strain>
    </source>
</reference>
<dbReference type="NCBIfam" id="TIGR00290">
    <property type="entry name" value="MJ0570_dom"/>
    <property type="match status" value="1"/>
</dbReference>
<dbReference type="InterPro" id="IPR014729">
    <property type="entry name" value="Rossmann-like_a/b/a_fold"/>
</dbReference>
<accession>A0A1W0A1F0</accession>
<organism evidence="7 8">
    <name type="scientific">Thraustotheca clavata</name>
    <dbReference type="NCBI Taxonomy" id="74557"/>
    <lineage>
        <taxon>Eukaryota</taxon>
        <taxon>Sar</taxon>
        <taxon>Stramenopiles</taxon>
        <taxon>Oomycota</taxon>
        <taxon>Saprolegniomycetes</taxon>
        <taxon>Saprolegniales</taxon>
        <taxon>Achlyaceae</taxon>
        <taxon>Thraustotheca</taxon>
    </lineage>
</organism>
<evidence type="ECO:0000256" key="1">
    <source>
        <dbReference type="ARBA" id="ARBA00012089"/>
    </source>
</evidence>
<dbReference type="InterPro" id="IPR002761">
    <property type="entry name" value="Diphthami_syn_dom"/>
</dbReference>
<dbReference type="GO" id="GO:0017178">
    <property type="term" value="F:diphthine-ammonia ligase activity"/>
    <property type="evidence" value="ECO:0007669"/>
    <property type="project" value="UniProtKB-EC"/>
</dbReference>
<gene>
    <name evidence="7" type="ORF">THRCLA_03699</name>
</gene>
<comment type="caution">
    <text evidence="7">The sequence shown here is derived from an EMBL/GenBank/DDBJ whole genome shotgun (WGS) entry which is preliminary data.</text>
</comment>
<dbReference type="Proteomes" id="UP000243217">
    <property type="component" value="Unassembled WGS sequence"/>
</dbReference>
<proteinExistence type="predicted"/>